<evidence type="ECO:0008006" key="4">
    <source>
        <dbReference type="Google" id="ProtNLM"/>
    </source>
</evidence>
<feature type="region of interest" description="Disordered" evidence="1">
    <location>
        <begin position="264"/>
        <end position="286"/>
    </location>
</feature>
<dbReference type="SUPFAM" id="SSF81383">
    <property type="entry name" value="F-box domain"/>
    <property type="match status" value="1"/>
</dbReference>
<keyword evidence="3" id="KW-1185">Reference proteome</keyword>
<gene>
    <name evidence="2" type="ORF">QBC37DRAFT_436460</name>
</gene>
<reference evidence="2" key="2">
    <citation type="submission" date="2023-05" db="EMBL/GenBank/DDBJ databases">
        <authorList>
            <consortium name="Lawrence Berkeley National Laboratory"/>
            <person name="Steindorff A."/>
            <person name="Hensen N."/>
            <person name="Bonometti L."/>
            <person name="Westerberg I."/>
            <person name="Brannstrom I.O."/>
            <person name="Guillou S."/>
            <person name="Cros-Aarteil S."/>
            <person name="Calhoun S."/>
            <person name="Haridas S."/>
            <person name="Kuo A."/>
            <person name="Mondo S."/>
            <person name="Pangilinan J."/>
            <person name="Riley R."/>
            <person name="Labutti K."/>
            <person name="Andreopoulos B."/>
            <person name="Lipzen A."/>
            <person name="Chen C."/>
            <person name="Yanf M."/>
            <person name="Daum C."/>
            <person name="Ng V."/>
            <person name="Clum A."/>
            <person name="Ohm R."/>
            <person name="Martin F."/>
            <person name="Silar P."/>
            <person name="Natvig D."/>
            <person name="Lalanne C."/>
            <person name="Gautier V."/>
            <person name="Ament-Velasquez S.L."/>
            <person name="Kruys A."/>
            <person name="Hutchinson M.I."/>
            <person name="Powell A.J."/>
            <person name="Barry K."/>
            <person name="Miller A.N."/>
            <person name="Grigoriev I.V."/>
            <person name="Debuchy R."/>
            <person name="Gladieux P."/>
            <person name="Thoren M.H."/>
            <person name="Johannesson H."/>
        </authorList>
    </citation>
    <scope>NUCLEOTIDE SEQUENCE</scope>
    <source>
        <strain evidence="2">PSN293</strain>
    </source>
</reference>
<dbReference type="InterPro" id="IPR036047">
    <property type="entry name" value="F-box-like_dom_sf"/>
</dbReference>
<proteinExistence type="predicted"/>
<dbReference type="EMBL" id="MU858047">
    <property type="protein sequence ID" value="KAK4219684.1"/>
    <property type="molecule type" value="Genomic_DNA"/>
</dbReference>
<protein>
    <recommendedName>
        <fullName evidence="4">F-box domain-containing protein</fullName>
    </recommendedName>
</protein>
<accession>A0AAN7BDD4</accession>
<reference evidence="2" key="1">
    <citation type="journal article" date="2023" name="Mol. Phylogenet. Evol.">
        <title>Genome-scale phylogeny and comparative genomics of the fungal order Sordariales.</title>
        <authorList>
            <person name="Hensen N."/>
            <person name="Bonometti L."/>
            <person name="Westerberg I."/>
            <person name="Brannstrom I.O."/>
            <person name="Guillou S."/>
            <person name="Cros-Aarteil S."/>
            <person name="Calhoun S."/>
            <person name="Haridas S."/>
            <person name="Kuo A."/>
            <person name="Mondo S."/>
            <person name="Pangilinan J."/>
            <person name="Riley R."/>
            <person name="LaButti K."/>
            <person name="Andreopoulos B."/>
            <person name="Lipzen A."/>
            <person name="Chen C."/>
            <person name="Yan M."/>
            <person name="Daum C."/>
            <person name="Ng V."/>
            <person name="Clum A."/>
            <person name="Steindorff A."/>
            <person name="Ohm R.A."/>
            <person name="Martin F."/>
            <person name="Silar P."/>
            <person name="Natvig D.O."/>
            <person name="Lalanne C."/>
            <person name="Gautier V."/>
            <person name="Ament-Velasquez S.L."/>
            <person name="Kruys A."/>
            <person name="Hutchinson M.I."/>
            <person name="Powell A.J."/>
            <person name="Barry K."/>
            <person name="Miller A.N."/>
            <person name="Grigoriev I.V."/>
            <person name="Debuchy R."/>
            <person name="Gladieux P."/>
            <person name="Hiltunen Thoren M."/>
            <person name="Johannesson H."/>
        </authorList>
    </citation>
    <scope>NUCLEOTIDE SEQUENCE</scope>
    <source>
        <strain evidence="2">PSN293</strain>
    </source>
</reference>
<name>A0AAN7BDD4_9PEZI</name>
<evidence type="ECO:0000256" key="1">
    <source>
        <dbReference type="SAM" id="MobiDB-lite"/>
    </source>
</evidence>
<organism evidence="2 3">
    <name type="scientific">Rhypophila decipiens</name>
    <dbReference type="NCBI Taxonomy" id="261697"/>
    <lineage>
        <taxon>Eukaryota</taxon>
        <taxon>Fungi</taxon>
        <taxon>Dikarya</taxon>
        <taxon>Ascomycota</taxon>
        <taxon>Pezizomycotina</taxon>
        <taxon>Sordariomycetes</taxon>
        <taxon>Sordariomycetidae</taxon>
        <taxon>Sordariales</taxon>
        <taxon>Naviculisporaceae</taxon>
        <taxon>Rhypophila</taxon>
    </lineage>
</organism>
<dbReference type="CDD" id="cd09917">
    <property type="entry name" value="F-box_SF"/>
    <property type="match status" value="1"/>
</dbReference>
<feature type="compositionally biased region" description="Basic and acidic residues" evidence="1">
    <location>
        <begin position="265"/>
        <end position="278"/>
    </location>
</feature>
<sequence>MGSYLSLPSTGTRTGSARPPPGPFLELPVDIILHLCCNYLPPASAVALSLTCKSLFGLISSQAKTKIQLNSTDLETLLLLLEKDSGHRWYYCHNHTVLHCFSQDSKRWALRSWLLYRDQDDCRLRNLASVSMSTAAISYHHVRLAMNRHFYGAPNGISLDMFQLKTTLVAPWREQWSARIIGDELFLSATRTLPWTDQQPRYAVVDSNFGICGHVRTVNSLILQYTVDTLHPTPTTPTNLFVPCHEVFESCHKCLTDYDTVVEQRQAETSDPDTRDPDTNDQTRGNKCTRVSWSITVTSYHRLGAGRSPSDPKWHAFATRGYATIGFSEYHRIQRDMVRYPPGSVRQAWKEAEQFMS</sequence>
<comment type="caution">
    <text evidence="2">The sequence shown here is derived from an EMBL/GenBank/DDBJ whole genome shotgun (WGS) entry which is preliminary data.</text>
</comment>
<dbReference type="AlphaFoldDB" id="A0AAN7BDD4"/>
<dbReference type="Proteomes" id="UP001301769">
    <property type="component" value="Unassembled WGS sequence"/>
</dbReference>
<evidence type="ECO:0000313" key="2">
    <source>
        <dbReference type="EMBL" id="KAK4219684.1"/>
    </source>
</evidence>
<evidence type="ECO:0000313" key="3">
    <source>
        <dbReference type="Proteomes" id="UP001301769"/>
    </source>
</evidence>